<comment type="caution">
    <text evidence="1">The sequence shown here is derived from an EMBL/GenBank/DDBJ whole genome shotgun (WGS) entry which is preliminary data.</text>
</comment>
<dbReference type="AlphaFoldDB" id="A0A371H4X4"/>
<dbReference type="Proteomes" id="UP000257109">
    <property type="component" value="Unassembled WGS sequence"/>
</dbReference>
<sequence>MALMLSQLQFQFPSLQDNSTDWSIHVSIINLSVNGNLLRALDLWEAVEEDYEVPPLPSNPTAA</sequence>
<organism evidence="1 2">
    <name type="scientific">Mucuna pruriens</name>
    <name type="common">Velvet bean</name>
    <name type="synonym">Dolichos pruriens</name>
    <dbReference type="NCBI Taxonomy" id="157652"/>
    <lineage>
        <taxon>Eukaryota</taxon>
        <taxon>Viridiplantae</taxon>
        <taxon>Streptophyta</taxon>
        <taxon>Embryophyta</taxon>
        <taxon>Tracheophyta</taxon>
        <taxon>Spermatophyta</taxon>
        <taxon>Magnoliopsida</taxon>
        <taxon>eudicotyledons</taxon>
        <taxon>Gunneridae</taxon>
        <taxon>Pentapetalae</taxon>
        <taxon>rosids</taxon>
        <taxon>fabids</taxon>
        <taxon>Fabales</taxon>
        <taxon>Fabaceae</taxon>
        <taxon>Papilionoideae</taxon>
        <taxon>50 kb inversion clade</taxon>
        <taxon>NPAAA clade</taxon>
        <taxon>indigoferoid/millettioid clade</taxon>
        <taxon>Phaseoleae</taxon>
        <taxon>Mucuna</taxon>
    </lineage>
</organism>
<evidence type="ECO:0000313" key="1">
    <source>
        <dbReference type="EMBL" id="RDX97841.1"/>
    </source>
</evidence>
<gene>
    <name evidence="1" type="ORF">CR513_19346</name>
</gene>
<reference evidence="1" key="1">
    <citation type="submission" date="2018-05" db="EMBL/GenBank/DDBJ databases">
        <title>Draft genome of Mucuna pruriens seed.</title>
        <authorList>
            <person name="Nnadi N.E."/>
            <person name="Vos R."/>
            <person name="Hasami M.H."/>
            <person name="Devisetty U.K."/>
            <person name="Aguiy J.C."/>
        </authorList>
    </citation>
    <scope>NUCLEOTIDE SEQUENCE [LARGE SCALE GENOMIC DNA]</scope>
    <source>
        <strain evidence="1">JCA_2017</strain>
    </source>
</reference>
<dbReference type="EMBL" id="QJKJ01003562">
    <property type="protein sequence ID" value="RDX97841.1"/>
    <property type="molecule type" value="Genomic_DNA"/>
</dbReference>
<evidence type="ECO:0000313" key="2">
    <source>
        <dbReference type="Proteomes" id="UP000257109"/>
    </source>
</evidence>
<feature type="non-terminal residue" evidence="1">
    <location>
        <position position="1"/>
    </location>
</feature>
<accession>A0A371H4X4</accession>
<proteinExistence type="predicted"/>
<protein>
    <submittedName>
        <fullName evidence="1">Uncharacterized protein</fullName>
    </submittedName>
</protein>
<keyword evidence="2" id="KW-1185">Reference proteome</keyword>
<name>A0A371H4X4_MUCPR</name>